<dbReference type="RefSeq" id="WP_129694567.1">
    <property type="nucleotide sequence ID" value="NZ_CP143577.1"/>
</dbReference>
<gene>
    <name evidence="2" type="ORF">V2E25_01390</name>
</gene>
<proteinExistence type="predicted"/>
<evidence type="ECO:0000313" key="2">
    <source>
        <dbReference type="EMBL" id="WVN22235.1"/>
    </source>
</evidence>
<dbReference type="Proteomes" id="UP001432074">
    <property type="component" value="Chromosome"/>
</dbReference>
<protein>
    <submittedName>
        <fullName evidence="2">Uncharacterized protein</fullName>
    </submittedName>
</protein>
<organism evidence="2 3">
    <name type="scientific">Mycoplasmopsis arginini</name>
    <name type="common">Mycoplasma arginini</name>
    <dbReference type="NCBI Taxonomy" id="2094"/>
    <lineage>
        <taxon>Bacteria</taxon>
        <taxon>Bacillati</taxon>
        <taxon>Mycoplasmatota</taxon>
        <taxon>Mycoplasmoidales</taxon>
        <taxon>Metamycoplasmataceae</taxon>
        <taxon>Mycoplasmopsis</taxon>
    </lineage>
</organism>
<dbReference type="EMBL" id="CP143577">
    <property type="protein sequence ID" value="WVN22235.1"/>
    <property type="molecule type" value="Genomic_DNA"/>
</dbReference>
<reference evidence="2" key="1">
    <citation type="submission" date="2024-01" db="EMBL/GenBank/DDBJ databases">
        <title>Complete genome sequence of Mycoplasma arginini type strain G 230.</title>
        <authorList>
            <person name="Spergser J."/>
        </authorList>
    </citation>
    <scope>NUCLEOTIDE SEQUENCE</scope>
    <source>
        <strain evidence="2">NCTC 10129</strain>
    </source>
</reference>
<feature type="transmembrane region" description="Helical" evidence="1">
    <location>
        <begin position="60"/>
        <end position="79"/>
    </location>
</feature>
<feature type="transmembrane region" description="Helical" evidence="1">
    <location>
        <begin position="166"/>
        <end position="184"/>
    </location>
</feature>
<evidence type="ECO:0000313" key="3">
    <source>
        <dbReference type="Proteomes" id="UP001432074"/>
    </source>
</evidence>
<sequence>MTNQIVANRLIYTEKRFKLVSLVFFFLLLFSSSIVLTLLFTKKIYINIILYNKETLIVPWWFYILPFFYIIYSIIKIILLSIDISTLKKAWAFILNENQNGNFTPLIFLKIYRNLLKKQVINFWISFSCLFYLSIFCSNFYGFLTTKNQWLAQKINMDKSFIDPRMFLWFIVSILILIFISFLLKSITLKLRRTNYELFFSISSVDYLEISRLKSATNKFAFKIFLWSFLILIVFPVAFFILIWKRTTKLRPK</sequence>
<keyword evidence="1" id="KW-0472">Membrane</keyword>
<feature type="transmembrane region" description="Helical" evidence="1">
    <location>
        <begin position="19"/>
        <end position="40"/>
    </location>
</feature>
<keyword evidence="3" id="KW-1185">Reference proteome</keyword>
<keyword evidence="1" id="KW-1133">Transmembrane helix</keyword>
<dbReference type="InterPro" id="IPR059214">
    <property type="entry name" value="MSC_0882-like"/>
</dbReference>
<feature type="transmembrane region" description="Helical" evidence="1">
    <location>
        <begin position="120"/>
        <end position="141"/>
    </location>
</feature>
<accession>A0ABZ2AL54</accession>
<feature type="transmembrane region" description="Helical" evidence="1">
    <location>
        <begin position="220"/>
        <end position="244"/>
    </location>
</feature>
<name>A0ABZ2AL54_MYCAR</name>
<evidence type="ECO:0000256" key="1">
    <source>
        <dbReference type="SAM" id="Phobius"/>
    </source>
</evidence>
<keyword evidence="1" id="KW-0812">Transmembrane</keyword>
<dbReference type="NCBIfam" id="NF045846">
    <property type="entry name" value="MSC0882_dom"/>
    <property type="match status" value="1"/>
</dbReference>